<evidence type="ECO:0000259" key="2">
    <source>
        <dbReference type="PROSITE" id="PS51898"/>
    </source>
</evidence>
<evidence type="ECO:0000256" key="1">
    <source>
        <dbReference type="ARBA" id="ARBA00023172"/>
    </source>
</evidence>
<dbReference type="AlphaFoldDB" id="A0A060DEM2"/>
<protein>
    <recommendedName>
        <fullName evidence="2">Tyr recombinase domain-containing protein</fullName>
    </recommendedName>
</protein>
<proteinExistence type="predicted"/>
<reference evidence="3 4" key="1">
    <citation type="journal article" date="2014" name="Genome Announc.">
        <title>Complete Genome Sequence of the Model Rhizosphere Strain Azospirillum brasilense Az39, Successfully Applied in Agriculture.</title>
        <authorList>
            <person name="Rivera D."/>
            <person name="Revale S."/>
            <person name="Molina R."/>
            <person name="Gualpa J."/>
            <person name="Puente M."/>
            <person name="Maroniche G."/>
            <person name="Paris G."/>
            <person name="Baker D."/>
            <person name="Clavijo B."/>
            <person name="McLay K."/>
            <person name="Spaepen S."/>
            <person name="Perticari A."/>
            <person name="Vazquez M."/>
            <person name="Wisniewski-Dye F."/>
            <person name="Watkins C."/>
            <person name="Martinez-Abarca F."/>
            <person name="Vanderleyden J."/>
            <person name="Cassan F."/>
        </authorList>
    </citation>
    <scope>NUCLEOTIDE SEQUENCE [LARGE SCALE GENOMIC DNA]</scope>
    <source>
        <strain evidence="3 4">Az39</strain>
    </source>
</reference>
<dbReference type="InterPro" id="IPR013762">
    <property type="entry name" value="Integrase-like_cat_sf"/>
</dbReference>
<evidence type="ECO:0000313" key="4">
    <source>
        <dbReference type="Proteomes" id="UP000027186"/>
    </source>
</evidence>
<sequence length="459" mass="52382">MLDLNPPPFAHSRVEHLDAAGLPVISIILDGGHPFTAWAEYRDDHNLKVGSQEAHAAAIGLFIDFIAAQGTEFLDVQDRPKLFQAFADALVLGTIKGGNDPSDLFWLPRSQLVARRTVAKVTTFMDWLVDERGVQAVNPRRQATMAEQIAFWRAWRKVSSTSLLKHIKRRAQEHTTRTVRVRGHKPALPDGDAKAFPDDMFPDLLRYGFERRPQLRWTTYRDQLITLLLHHGGQRISQALQLWVDDVYIHPEDETLPVVRVYHPTDGVHEYQDPTTGRDRLITRAQYLQLVYGRLALTQQPGKRRVGFKDPKLDDQRHKFLTVYWNSQEAARAFLKLYRLYVETRPRIVGHPYLFVTPDAEPMTVHGYEKVHGAAVRRIGLVAAKHLGTTPHGHRHAYGRWLESAGDVLTRKVRQAALHHKSAFSQDVYTEADIAAVSDAMRAAEQRIVAKNRLEWISK</sequence>
<dbReference type="GO" id="GO:0003677">
    <property type="term" value="F:DNA binding"/>
    <property type="evidence" value="ECO:0007669"/>
    <property type="project" value="InterPro"/>
</dbReference>
<feature type="domain" description="Tyr recombinase" evidence="2">
    <location>
        <begin position="191"/>
        <end position="442"/>
    </location>
</feature>
<dbReference type="GO" id="GO:0006310">
    <property type="term" value="P:DNA recombination"/>
    <property type="evidence" value="ECO:0007669"/>
    <property type="project" value="UniProtKB-KW"/>
</dbReference>
<dbReference type="Gene3D" id="1.10.443.10">
    <property type="entry name" value="Intergrase catalytic core"/>
    <property type="match status" value="1"/>
</dbReference>
<dbReference type="KEGG" id="abq:ABAZ39_11555"/>
<keyword evidence="1" id="KW-0233">DNA recombination</keyword>
<dbReference type="Proteomes" id="UP000027186">
    <property type="component" value="Chromosome"/>
</dbReference>
<name>A0A060DEM2_9PROT</name>
<dbReference type="GO" id="GO:0015074">
    <property type="term" value="P:DNA integration"/>
    <property type="evidence" value="ECO:0007669"/>
    <property type="project" value="InterPro"/>
</dbReference>
<dbReference type="EMBL" id="CP007793">
    <property type="protein sequence ID" value="AIB12616.1"/>
    <property type="molecule type" value="Genomic_DNA"/>
</dbReference>
<dbReference type="InterPro" id="IPR002104">
    <property type="entry name" value="Integrase_catalytic"/>
</dbReference>
<gene>
    <name evidence="3" type="ORF">ABAZ39_11555</name>
</gene>
<organism evidence="3 4">
    <name type="scientific">Azospirillum argentinense</name>
    <dbReference type="NCBI Taxonomy" id="2970906"/>
    <lineage>
        <taxon>Bacteria</taxon>
        <taxon>Pseudomonadati</taxon>
        <taxon>Pseudomonadota</taxon>
        <taxon>Alphaproteobacteria</taxon>
        <taxon>Rhodospirillales</taxon>
        <taxon>Azospirillaceae</taxon>
        <taxon>Azospirillum</taxon>
    </lineage>
</organism>
<accession>A0A060DEM2</accession>
<dbReference type="SUPFAM" id="SSF56349">
    <property type="entry name" value="DNA breaking-rejoining enzymes"/>
    <property type="match status" value="1"/>
</dbReference>
<dbReference type="RefSeq" id="WP_051657960.1">
    <property type="nucleotide sequence ID" value="NZ_CP007793.1"/>
</dbReference>
<dbReference type="NCBIfam" id="NF040693">
    <property type="entry name" value="recomb_GmtY"/>
    <property type="match status" value="1"/>
</dbReference>
<dbReference type="CDD" id="cd00397">
    <property type="entry name" value="DNA_BRE_C"/>
    <property type="match status" value="1"/>
</dbReference>
<evidence type="ECO:0000313" key="3">
    <source>
        <dbReference type="EMBL" id="AIB12616.1"/>
    </source>
</evidence>
<dbReference type="InterPro" id="IPR011010">
    <property type="entry name" value="DNA_brk_join_enz"/>
</dbReference>
<dbReference type="PROSITE" id="PS51898">
    <property type="entry name" value="TYR_RECOMBINASE"/>
    <property type="match status" value="1"/>
</dbReference>